<dbReference type="AlphaFoldDB" id="A0A511YIQ1"/>
<proteinExistence type="predicted"/>
<dbReference type="Gene3D" id="3.40.390.10">
    <property type="entry name" value="Collagenase (Catalytic Domain)"/>
    <property type="match status" value="1"/>
</dbReference>
<dbReference type="InterPro" id="IPR022385">
    <property type="entry name" value="Rhs_assc_core"/>
</dbReference>
<accession>A0A511YIQ1</accession>
<dbReference type="Proteomes" id="UP000321863">
    <property type="component" value="Unassembled WGS sequence"/>
</dbReference>
<organism evidence="1 2">
    <name type="scientific">Chryseobacterium hagamense</name>
    <dbReference type="NCBI Taxonomy" id="395935"/>
    <lineage>
        <taxon>Bacteria</taxon>
        <taxon>Pseudomonadati</taxon>
        <taxon>Bacteroidota</taxon>
        <taxon>Flavobacteriia</taxon>
        <taxon>Flavobacteriales</taxon>
        <taxon>Weeksellaceae</taxon>
        <taxon>Chryseobacterium group</taxon>
        <taxon>Chryseobacterium</taxon>
    </lineage>
</organism>
<dbReference type="SUPFAM" id="SSF55486">
    <property type="entry name" value="Metalloproteases ('zincins'), catalytic domain"/>
    <property type="match status" value="1"/>
</dbReference>
<gene>
    <name evidence="1" type="ORF">CHA01nite_08150</name>
</gene>
<dbReference type="PANTHER" id="PTHR32305:SF15">
    <property type="entry name" value="PROTEIN RHSA-RELATED"/>
    <property type="match status" value="1"/>
</dbReference>
<dbReference type="Gene3D" id="2.180.10.10">
    <property type="entry name" value="RHS repeat-associated core"/>
    <property type="match status" value="1"/>
</dbReference>
<reference evidence="1 2" key="1">
    <citation type="submission" date="2019-07" db="EMBL/GenBank/DDBJ databases">
        <title>Whole genome shotgun sequence of Chryseobacterium hagamense NBRC 105253.</title>
        <authorList>
            <person name="Hosoyama A."/>
            <person name="Uohara A."/>
            <person name="Ohji S."/>
            <person name="Ichikawa N."/>
        </authorList>
    </citation>
    <scope>NUCLEOTIDE SEQUENCE [LARGE SCALE GENOMIC DNA]</scope>
    <source>
        <strain evidence="1 2">NBRC 105253</strain>
    </source>
</reference>
<dbReference type="InterPro" id="IPR024079">
    <property type="entry name" value="MetalloPept_cat_dom_sf"/>
</dbReference>
<dbReference type="GO" id="GO:0008237">
    <property type="term" value="F:metallopeptidase activity"/>
    <property type="evidence" value="ECO:0007669"/>
    <property type="project" value="InterPro"/>
</dbReference>
<dbReference type="InterPro" id="IPR050708">
    <property type="entry name" value="T6SS_VgrG/RHS"/>
</dbReference>
<keyword evidence="2" id="KW-1185">Reference proteome</keyword>
<evidence type="ECO:0008006" key="3">
    <source>
        <dbReference type="Google" id="ProtNLM"/>
    </source>
</evidence>
<dbReference type="EMBL" id="BJYJ01000002">
    <property type="protein sequence ID" value="GEN75075.1"/>
    <property type="molecule type" value="Genomic_DNA"/>
</dbReference>
<name>A0A511YIQ1_9FLAO</name>
<evidence type="ECO:0000313" key="2">
    <source>
        <dbReference type="Proteomes" id="UP000321863"/>
    </source>
</evidence>
<evidence type="ECO:0000313" key="1">
    <source>
        <dbReference type="EMBL" id="GEN75075.1"/>
    </source>
</evidence>
<comment type="caution">
    <text evidence="1">The sequence shown here is derived from an EMBL/GenBank/DDBJ whole genome shotgun (WGS) entry which is preliminary data.</text>
</comment>
<protein>
    <recommendedName>
        <fullName evidence="3">RHS repeat-associated core domain-containing protein</fullName>
    </recommendedName>
</protein>
<sequence length="257" mass="29151">MYDYGARFYMPDIGRWGVVDPLAEKHPGLNPMMYAANNPIMMIDPDGRDWTITESYDKKTNTTHYQITFTGAVLNSSSNRKIDMKKFASAVQSQTEKIFNNIGNNPNITVSANINIRAIDDKEDLKSTETLIEIKNSSSKEFHDAFNDGKTEIAASEMNGKEISVNEKYVNDMINGTNNKTMPHEVGHTAGLQHPSMATKETWFDLPETFSTPKSNFMIQGTIRKPSGLTVDQMNRMYRLYKTGKLNSRKINPIYER</sequence>
<dbReference type="PANTHER" id="PTHR32305">
    <property type="match status" value="1"/>
</dbReference>
<dbReference type="NCBIfam" id="TIGR03696">
    <property type="entry name" value="Rhs_assc_core"/>
    <property type="match status" value="1"/>
</dbReference>